<reference evidence="1 2" key="1">
    <citation type="submission" date="2017-06" db="EMBL/GenBank/DDBJ databases">
        <authorList>
            <person name="Kim H.J."/>
            <person name="Triplett B.A."/>
        </authorList>
    </citation>
    <scope>NUCLEOTIDE SEQUENCE [LARGE SCALE GENOMIC DNA]</scope>
    <source>
        <strain evidence="1 2">DS15</strain>
    </source>
</reference>
<name>A0A239FUQ1_9SPHN</name>
<evidence type="ECO:0000313" key="1">
    <source>
        <dbReference type="EMBL" id="SNS60886.1"/>
    </source>
</evidence>
<gene>
    <name evidence="1" type="ORF">SAMN06295955_102262</name>
</gene>
<dbReference type="PIRSF" id="PIRSF028291">
    <property type="entry name" value="UCP028291"/>
    <property type="match status" value="1"/>
</dbReference>
<protein>
    <recommendedName>
        <fullName evidence="3">DUF2218 domain-containing protein</fullName>
    </recommendedName>
</protein>
<dbReference type="Proteomes" id="UP000198339">
    <property type="component" value="Unassembled WGS sequence"/>
</dbReference>
<dbReference type="OrthoDB" id="9806511at2"/>
<evidence type="ECO:0008006" key="3">
    <source>
        <dbReference type="Google" id="ProtNLM"/>
    </source>
</evidence>
<dbReference type="Gene3D" id="3.30.310.50">
    <property type="entry name" value="Alpha-D-phosphohexomutase, C-terminal domain"/>
    <property type="match status" value="1"/>
</dbReference>
<dbReference type="Pfam" id="PF09981">
    <property type="entry name" value="DUF2218"/>
    <property type="match status" value="1"/>
</dbReference>
<sequence>MTISATARVPTAHASKYLQQLCKHWQHNLAVEFTPEHGTVTFPRDARGADWPGDGLATLDAGADALAVRIDASSEAQLEGLKGVLARHLDRFAFREAPLTFDWQAV</sequence>
<dbReference type="EMBL" id="FZPA01000002">
    <property type="protein sequence ID" value="SNS60886.1"/>
    <property type="molecule type" value="Genomic_DNA"/>
</dbReference>
<dbReference type="AlphaFoldDB" id="A0A239FUQ1"/>
<dbReference type="InterPro" id="IPR014543">
    <property type="entry name" value="UCP028291"/>
</dbReference>
<proteinExistence type="predicted"/>
<organism evidence="1 2">
    <name type="scientific">Sphingopyxis indica</name>
    <dbReference type="NCBI Taxonomy" id="436663"/>
    <lineage>
        <taxon>Bacteria</taxon>
        <taxon>Pseudomonadati</taxon>
        <taxon>Pseudomonadota</taxon>
        <taxon>Alphaproteobacteria</taxon>
        <taxon>Sphingomonadales</taxon>
        <taxon>Sphingomonadaceae</taxon>
        <taxon>Sphingopyxis</taxon>
    </lineage>
</organism>
<dbReference type="RefSeq" id="WP_089215100.1">
    <property type="nucleotide sequence ID" value="NZ_FZPA01000002.1"/>
</dbReference>
<evidence type="ECO:0000313" key="2">
    <source>
        <dbReference type="Proteomes" id="UP000198339"/>
    </source>
</evidence>
<accession>A0A239FUQ1</accession>
<keyword evidence="2" id="KW-1185">Reference proteome</keyword>